<evidence type="ECO:0000313" key="2">
    <source>
        <dbReference type="EMBL" id="GLI69113.1"/>
    </source>
</evidence>
<comment type="caution">
    <text evidence="2">The sequence shown here is derived from an EMBL/GenBank/DDBJ whole genome shotgun (WGS) entry which is preliminary data.</text>
</comment>
<protein>
    <submittedName>
        <fullName evidence="2">Uncharacterized protein</fullName>
    </submittedName>
</protein>
<feature type="compositionally biased region" description="Polar residues" evidence="1">
    <location>
        <begin position="143"/>
        <end position="160"/>
    </location>
</feature>
<reference evidence="2 3" key="1">
    <citation type="journal article" date="2023" name="IScience">
        <title>Expanded male sex-determining region conserved during the evolution of homothallism in the green alga Volvox.</title>
        <authorList>
            <person name="Yamamoto K."/>
            <person name="Matsuzaki R."/>
            <person name="Mahakham W."/>
            <person name="Heman W."/>
            <person name="Sekimoto H."/>
            <person name="Kawachi M."/>
            <person name="Minakuchi Y."/>
            <person name="Toyoda A."/>
            <person name="Nozaki H."/>
        </authorList>
    </citation>
    <scope>NUCLEOTIDE SEQUENCE [LARGE SCALE GENOMIC DNA]</scope>
    <source>
        <strain evidence="2 3">NIES-4468</strain>
    </source>
</reference>
<dbReference type="EMBL" id="BSDZ01000080">
    <property type="protein sequence ID" value="GLI69113.1"/>
    <property type="molecule type" value="Genomic_DNA"/>
</dbReference>
<gene>
    <name evidence="2" type="ORF">VaNZ11_013661</name>
</gene>
<proteinExistence type="predicted"/>
<feature type="region of interest" description="Disordered" evidence="1">
    <location>
        <begin position="40"/>
        <end position="160"/>
    </location>
</feature>
<evidence type="ECO:0000313" key="3">
    <source>
        <dbReference type="Proteomes" id="UP001165090"/>
    </source>
</evidence>
<organism evidence="2 3">
    <name type="scientific">Volvox africanus</name>
    <dbReference type="NCBI Taxonomy" id="51714"/>
    <lineage>
        <taxon>Eukaryota</taxon>
        <taxon>Viridiplantae</taxon>
        <taxon>Chlorophyta</taxon>
        <taxon>core chlorophytes</taxon>
        <taxon>Chlorophyceae</taxon>
        <taxon>CS clade</taxon>
        <taxon>Chlamydomonadales</taxon>
        <taxon>Volvocaceae</taxon>
        <taxon>Volvox</taxon>
    </lineage>
</organism>
<dbReference type="Proteomes" id="UP001165090">
    <property type="component" value="Unassembled WGS sequence"/>
</dbReference>
<feature type="non-terminal residue" evidence="2">
    <location>
        <position position="160"/>
    </location>
</feature>
<evidence type="ECO:0000256" key="1">
    <source>
        <dbReference type="SAM" id="MobiDB-lite"/>
    </source>
</evidence>
<keyword evidence="3" id="KW-1185">Reference proteome</keyword>
<feature type="compositionally biased region" description="Low complexity" evidence="1">
    <location>
        <begin position="59"/>
        <end position="69"/>
    </location>
</feature>
<name>A0ABQ5SI21_9CHLO</name>
<accession>A0ABQ5SI21</accession>
<sequence length="160" mass="16914">MDPGSADDELVDCLVGASGITKRQFQAFTTLVDEVYETYGISGEPRSGSSRRRVPFNHQPSMQESLLQPPLLPSPRSPFGGCPRSPHPAGAANHTARYRWLEADISPKGGDGGECSASPTRGSGFRAAGCSTRRCPPAASALHHTSSTLQLHASRTPLSA</sequence>